<keyword evidence="11" id="KW-0119">Carbohydrate metabolism</keyword>
<dbReference type="SUPFAM" id="SSF51126">
    <property type="entry name" value="Pectin lyase-like"/>
    <property type="match status" value="1"/>
</dbReference>
<dbReference type="InterPro" id="IPR002022">
    <property type="entry name" value="Pec_lyase"/>
</dbReference>
<dbReference type="GO" id="GO:0046872">
    <property type="term" value="F:metal ion binding"/>
    <property type="evidence" value="ECO:0007669"/>
    <property type="project" value="UniProtKB-KW"/>
</dbReference>
<keyword evidence="16" id="KW-1185">Reference proteome</keyword>
<dbReference type="InParanoid" id="K1WTG1"/>
<dbReference type="InterPro" id="IPR045032">
    <property type="entry name" value="PEL"/>
</dbReference>
<feature type="region of interest" description="Disordered" evidence="12">
    <location>
        <begin position="311"/>
        <end position="344"/>
    </location>
</feature>
<feature type="compositionally biased region" description="Gly residues" evidence="12">
    <location>
        <begin position="406"/>
        <end position="415"/>
    </location>
</feature>
<protein>
    <recommendedName>
        <fullName evidence="5">pectate lyase</fullName>
        <ecNumber evidence="5">4.2.2.2</ecNumber>
    </recommendedName>
</protein>
<evidence type="ECO:0000256" key="1">
    <source>
        <dbReference type="ARBA" id="ARBA00000695"/>
    </source>
</evidence>
<evidence type="ECO:0000256" key="13">
    <source>
        <dbReference type="SAM" id="SignalP"/>
    </source>
</evidence>
<evidence type="ECO:0000256" key="5">
    <source>
        <dbReference type="ARBA" id="ARBA00012272"/>
    </source>
</evidence>
<evidence type="ECO:0000256" key="11">
    <source>
        <dbReference type="RuleBase" id="RU361173"/>
    </source>
</evidence>
<sequence>MKFSALSLGLMAALVSAVPTPTIQQRASVSDKPIGYASLNGGTTGGAGGTTTTVSTYAQFTAAVKGNAKKVVFVSGPITTAAAAVKIGGNTSVIGKSSAAKLTGFGLMIKSVSNVIVRNIAVSSVLAANGDALAVQLSTNVWFDHVDLSSNRDHDKDYYDGLLDLTHAADFVTISNCYIHDHWKASLIGHSDSNSAEDKGHLRVTYHNNYWRNINSRGPSIRFGTGHIFNSYFDNVSDGINTRLGAQVLVEGNTFVGSSKPLYSTDAGYAVSVDNNFGSGANTALAGTLKTVPYSYTKIAASAVKAAVVGKADPTNPGAPPRDRRAEGAAGAPRAQEVPRCRVGERRDAELAGRAVRYRWPAPTDRRREGAAGDGKRDGHGSTALRPEEEKSSRPEEAEADKNRSGVGGGGGGEEAAGQRLACIYLARGSERCQRRKHTT</sequence>
<proteinExistence type="inferred from homology"/>
<dbReference type="GO" id="GO:0030570">
    <property type="term" value="F:pectate lyase activity"/>
    <property type="evidence" value="ECO:0007669"/>
    <property type="project" value="UniProtKB-EC"/>
</dbReference>
<feature type="compositionally biased region" description="Basic and acidic residues" evidence="12">
    <location>
        <begin position="364"/>
        <end position="404"/>
    </location>
</feature>
<dbReference type="KEGG" id="mbe:MBM_05650"/>
<dbReference type="Pfam" id="PF00544">
    <property type="entry name" value="Pectate_lyase_4"/>
    <property type="match status" value="1"/>
</dbReference>
<dbReference type="eggNOG" id="ENOG502S66G">
    <property type="taxonomic scope" value="Eukaryota"/>
</dbReference>
<organism evidence="15 16">
    <name type="scientific">Marssonina brunnea f. sp. multigermtubi (strain MB_m1)</name>
    <name type="common">Marssonina leaf spot fungus</name>
    <dbReference type="NCBI Taxonomy" id="1072389"/>
    <lineage>
        <taxon>Eukaryota</taxon>
        <taxon>Fungi</taxon>
        <taxon>Dikarya</taxon>
        <taxon>Ascomycota</taxon>
        <taxon>Pezizomycotina</taxon>
        <taxon>Leotiomycetes</taxon>
        <taxon>Helotiales</taxon>
        <taxon>Drepanopezizaceae</taxon>
        <taxon>Drepanopeziza</taxon>
    </lineage>
</organism>
<feature type="signal peptide" evidence="13">
    <location>
        <begin position="1"/>
        <end position="17"/>
    </location>
</feature>
<evidence type="ECO:0000256" key="6">
    <source>
        <dbReference type="ARBA" id="ARBA00022525"/>
    </source>
</evidence>
<dbReference type="GeneID" id="18761585"/>
<comment type="catalytic activity">
    <reaction evidence="1">
        <text>Eliminative cleavage of (1-&gt;4)-alpha-D-galacturonan to give oligosaccharides with 4-deoxy-alpha-D-galact-4-enuronosyl groups at their non-reducing ends.</text>
        <dbReference type="EC" id="4.2.2.2"/>
    </reaction>
</comment>
<dbReference type="AlphaFoldDB" id="K1WTG1"/>
<evidence type="ECO:0000256" key="3">
    <source>
        <dbReference type="ARBA" id="ARBA00004613"/>
    </source>
</evidence>
<evidence type="ECO:0000256" key="7">
    <source>
        <dbReference type="ARBA" id="ARBA00022723"/>
    </source>
</evidence>
<comment type="cofactor">
    <cofactor evidence="2">
        <name>Ca(2+)</name>
        <dbReference type="ChEBI" id="CHEBI:29108"/>
    </cofactor>
</comment>
<dbReference type="STRING" id="1072389.K1WTG1"/>
<reference evidence="15 16" key="1">
    <citation type="journal article" date="2012" name="BMC Genomics">
        <title>Sequencing the genome of Marssonina brunnea reveals fungus-poplar co-evolution.</title>
        <authorList>
            <person name="Zhu S."/>
            <person name="Cao Y.-Z."/>
            <person name="Jiang C."/>
            <person name="Tan B.-Y."/>
            <person name="Wang Z."/>
            <person name="Feng S."/>
            <person name="Zhang L."/>
            <person name="Su X.-H."/>
            <person name="Brejova B."/>
            <person name="Vinar T."/>
            <person name="Xu M."/>
            <person name="Wang M.-X."/>
            <person name="Zhang S.-G."/>
            <person name="Huang M.-R."/>
            <person name="Wu R."/>
            <person name="Zhou Y."/>
        </authorList>
    </citation>
    <scope>NUCLEOTIDE SEQUENCE [LARGE SCALE GENOMIC DNA]</scope>
    <source>
        <strain evidence="15 16">MB_m1</strain>
    </source>
</reference>
<dbReference type="EMBL" id="JH921439">
    <property type="protein sequence ID" value="EKD16356.1"/>
    <property type="molecule type" value="Genomic_DNA"/>
</dbReference>
<dbReference type="EC" id="4.2.2.2" evidence="5"/>
<evidence type="ECO:0000256" key="4">
    <source>
        <dbReference type="ARBA" id="ARBA00010980"/>
    </source>
</evidence>
<name>K1WTG1_MARBU</name>
<dbReference type="FunFam" id="2.160.20.10:FF:000036">
    <property type="entry name" value="Pectate lyase A"/>
    <property type="match status" value="1"/>
</dbReference>
<dbReference type="OMA" id="NYWIDHV"/>
<keyword evidence="9" id="KW-0106">Calcium</keyword>
<dbReference type="Proteomes" id="UP000006753">
    <property type="component" value="Unassembled WGS sequence"/>
</dbReference>
<evidence type="ECO:0000256" key="9">
    <source>
        <dbReference type="ARBA" id="ARBA00022837"/>
    </source>
</evidence>
<comment type="similarity">
    <text evidence="4 11">Belongs to the polysaccharide lyase 1 family.</text>
</comment>
<evidence type="ECO:0000256" key="10">
    <source>
        <dbReference type="ARBA" id="ARBA00023239"/>
    </source>
</evidence>
<dbReference type="OrthoDB" id="1637350at2759"/>
<keyword evidence="11" id="KW-0624">Polysaccharide degradation</keyword>
<dbReference type="PANTHER" id="PTHR31683">
    <property type="entry name" value="PECTATE LYASE 18-RELATED"/>
    <property type="match status" value="1"/>
</dbReference>
<dbReference type="Gene3D" id="2.160.20.10">
    <property type="entry name" value="Single-stranded right-handed beta-helix, Pectin lyase-like"/>
    <property type="match status" value="1"/>
</dbReference>
<comment type="subcellular location">
    <subcellularLocation>
        <location evidence="3 11">Secreted</location>
    </subcellularLocation>
</comment>
<dbReference type="GO" id="GO:0005576">
    <property type="term" value="C:extracellular region"/>
    <property type="evidence" value="ECO:0007669"/>
    <property type="project" value="UniProtKB-SubCell"/>
</dbReference>
<evidence type="ECO:0000259" key="14">
    <source>
        <dbReference type="SMART" id="SM00656"/>
    </source>
</evidence>
<dbReference type="InterPro" id="IPR012334">
    <property type="entry name" value="Pectin_lyas_fold"/>
</dbReference>
<evidence type="ECO:0000256" key="2">
    <source>
        <dbReference type="ARBA" id="ARBA00001913"/>
    </source>
</evidence>
<dbReference type="SMART" id="SM00656">
    <property type="entry name" value="Amb_all"/>
    <property type="match status" value="1"/>
</dbReference>
<evidence type="ECO:0000256" key="8">
    <source>
        <dbReference type="ARBA" id="ARBA00022729"/>
    </source>
</evidence>
<dbReference type="PANTHER" id="PTHR31683:SF18">
    <property type="entry name" value="PECTATE LYASE 21-RELATED"/>
    <property type="match status" value="1"/>
</dbReference>
<evidence type="ECO:0000256" key="12">
    <source>
        <dbReference type="SAM" id="MobiDB-lite"/>
    </source>
</evidence>
<feature type="chain" id="PRO_5003854687" description="pectate lyase" evidence="13">
    <location>
        <begin position="18"/>
        <end position="440"/>
    </location>
</feature>
<dbReference type="HOGENOM" id="CLU_021894_1_0_1"/>
<feature type="region of interest" description="Disordered" evidence="12">
    <location>
        <begin position="361"/>
        <end position="416"/>
    </location>
</feature>
<accession>K1WTG1</accession>
<keyword evidence="7" id="KW-0479">Metal-binding</keyword>
<keyword evidence="10 11" id="KW-0456">Lyase</keyword>
<evidence type="ECO:0000313" key="15">
    <source>
        <dbReference type="EMBL" id="EKD16356.1"/>
    </source>
</evidence>
<dbReference type="GO" id="GO:0000272">
    <property type="term" value="P:polysaccharide catabolic process"/>
    <property type="evidence" value="ECO:0007669"/>
    <property type="project" value="UniProtKB-KW"/>
</dbReference>
<feature type="domain" description="Pectate lyase" evidence="14">
    <location>
        <begin position="47"/>
        <end position="261"/>
    </location>
</feature>
<evidence type="ECO:0000313" key="16">
    <source>
        <dbReference type="Proteomes" id="UP000006753"/>
    </source>
</evidence>
<dbReference type="InterPro" id="IPR011050">
    <property type="entry name" value="Pectin_lyase_fold/virulence"/>
</dbReference>
<keyword evidence="6 11" id="KW-0964">Secreted</keyword>
<keyword evidence="8 13" id="KW-0732">Signal</keyword>
<gene>
    <name evidence="15" type="ORF">MBM_05650</name>
</gene>